<evidence type="ECO:0000256" key="3">
    <source>
        <dbReference type="ARBA" id="ARBA00022741"/>
    </source>
</evidence>
<evidence type="ECO:0000259" key="7">
    <source>
        <dbReference type="Pfam" id="PF00931"/>
    </source>
</evidence>
<feature type="chain" id="PRO_5029891568" description="Disease resistance RPP13-like protein 1" evidence="6">
    <location>
        <begin position="17"/>
        <end position="1278"/>
    </location>
</feature>
<dbReference type="InParanoid" id="A0A7N2KKG8"/>
<dbReference type="Pfam" id="PF18052">
    <property type="entry name" value="Rx_N"/>
    <property type="match status" value="1"/>
</dbReference>
<keyword evidence="3" id="KW-0547">Nucleotide-binding</keyword>
<dbReference type="EMBL" id="LRBV02000001">
    <property type="status" value="NOT_ANNOTATED_CDS"/>
    <property type="molecule type" value="Genomic_DNA"/>
</dbReference>
<dbReference type="GO" id="GO:0005524">
    <property type="term" value="F:ATP binding"/>
    <property type="evidence" value="ECO:0007669"/>
    <property type="project" value="UniProtKB-KW"/>
</dbReference>
<feature type="domain" description="Disease resistance N-terminal" evidence="8">
    <location>
        <begin position="10"/>
        <end position="103"/>
    </location>
</feature>
<dbReference type="SUPFAM" id="SSF52058">
    <property type="entry name" value="L domain-like"/>
    <property type="match status" value="2"/>
</dbReference>
<dbReference type="InterPro" id="IPR041118">
    <property type="entry name" value="Rx_N"/>
</dbReference>
<feature type="domain" description="R13L1/DRL21-like LRR repeat region" evidence="10">
    <location>
        <begin position="698"/>
        <end position="819"/>
    </location>
</feature>
<dbReference type="GO" id="GO:0006952">
    <property type="term" value="P:defense response"/>
    <property type="evidence" value="ECO:0007669"/>
    <property type="project" value="UniProtKB-KW"/>
</dbReference>
<dbReference type="SUPFAM" id="SSF52540">
    <property type="entry name" value="P-loop containing nucleoside triphosphate hydrolases"/>
    <property type="match status" value="1"/>
</dbReference>
<dbReference type="Gene3D" id="3.40.50.300">
    <property type="entry name" value="P-loop containing nucleotide triphosphate hydrolases"/>
    <property type="match status" value="1"/>
</dbReference>
<dbReference type="InterPro" id="IPR058922">
    <property type="entry name" value="WHD_DRP"/>
</dbReference>
<organism evidence="11 12">
    <name type="scientific">Quercus lobata</name>
    <name type="common">Valley oak</name>
    <dbReference type="NCBI Taxonomy" id="97700"/>
    <lineage>
        <taxon>Eukaryota</taxon>
        <taxon>Viridiplantae</taxon>
        <taxon>Streptophyta</taxon>
        <taxon>Embryophyta</taxon>
        <taxon>Tracheophyta</taxon>
        <taxon>Spermatophyta</taxon>
        <taxon>Magnoliopsida</taxon>
        <taxon>eudicotyledons</taxon>
        <taxon>Gunneridae</taxon>
        <taxon>Pentapetalae</taxon>
        <taxon>rosids</taxon>
        <taxon>fabids</taxon>
        <taxon>Fagales</taxon>
        <taxon>Fagaceae</taxon>
        <taxon>Quercus</taxon>
    </lineage>
</organism>
<feature type="signal peptide" evidence="6">
    <location>
        <begin position="1"/>
        <end position="16"/>
    </location>
</feature>
<dbReference type="InterPro" id="IPR042197">
    <property type="entry name" value="Apaf_helical"/>
</dbReference>
<evidence type="ECO:0000256" key="1">
    <source>
        <dbReference type="ARBA" id="ARBA00022614"/>
    </source>
</evidence>
<reference evidence="11" key="2">
    <citation type="submission" date="2021-01" db="UniProtKB">
        <authorList>
            <consortium name="EnsemblPlants"/>
        </authorList>
    </citation>
    <scope>IDENTIFICATION</scope>
</reference>
<dbReference type="InterPro" id="IPR036388">
    <property type="entry name" value="WH-like_DNA-bd_sf"/>
</dbReference>
<evidence type="ECO:0000259" key="10">
    <source>
        <dbReference type="Pfam" id="PF25019"/>
    </source>
</evidence>
<dbReference type="PANTHER" id="PTHR36766">
    <property type="entry name" value="PLANT BROAD-SPECTRUM MILDEW RESISTANCE PROTEIN RPW8"/>
    <property type="match status" value="1"/>
</dbReference>
<dbReference type="Pfam" id="PF00931">
    <property type="entry name" value="NB-ARC"/>
    <property type="match status" value="1"/>
</dbReference>
<dbReference type="FunFam" id="1.10.10.10:FF:000322">
    <property type="entry name" value="Probable disease resistance protein At1g63360"/>
    <property type="match status" value="1"/>
</dbReference>
<reference evidence="11 12" key="1">
    <citation type="journal article" date="2016" name="G3 (Bethesda)">
        <title>First Draft Assembly and Annotation of the Genome of a California Endemic Oak Quercus lobata Nee (Fagaceae).</title>
        <authorList>
            <person name="Sork V.L."/>
            <person name="Fitz-Gibbon S.T."/>
            <person name="Puiu D."/>
            <person name="Crepeau M."/>
            <person name="Gugger P.F."/>
            <person name="Sherman R."/>
            <person name="Stevens K."/>
            <person name="Langley C.H."/>
            <person name="Pellegrini M."/>
            <person name="Salzberg S.L."/>
        </authorList>
    </citation>
    <scope>NUCLEOTIDE SEQUENCE [LARGE SCALE GENOMIC DNA]</scope>
    <source>
        <strain evidence="11 12">cv. SW786</strain>
    </source>
</reference>
<dbReference type="GO" id="GO:0043531">
    <property type="term" value="F:ADP binding"/>
    <property type="evidence" value="ECO:0007669"/>
    <property type="project" value="InterPro"/>
</dbReference>
<evidence type="ECO:0000259" key="9">
    <source>
        <dbReference type="Pfam" id="PF23559"/>
    </source>
</evidence>
<dbReference type="FunFam" id="3.40.50.300:FF:001091">
    <property type="entry name" value="Probable disease resistance protein At1g61300"/>
    <property type="match status" value="1"/>
</dbReference>
<dbReference type="Pfam" id="PF23559">
    <property type="entry name" value="WHD_DRP"/>
    <property type="match status" value="1"/>
</dbReference>
<dbReference type="Gene3D" id="1.10.10.10">
    <property type="entry name" value="Winged helix-like DNA-binding domain superfamily/Winged helix DNA-binding domain"/>
    <property type="match status" value="1"/>
</dbReference>
<dbReference type="Gramene" id="QL01p002662:mrna">
    <property type="protein sequence ID" value="QL01p002662:mrna"/>
    <property type="gene ID" value="QL01p002662"/>
</dbReference>
<keyword evidence="4" id="KW-0611">Plant defense</keyword>
<feature type="domain" description="Disease resistance protein winged helix" evidence="9">
    <location>
        <begin position="434"/>
        <end position="502"/>
    </location>
</feature>
<dbReference type="GO" id="GO:0051707">
    <property type="term" value="P:response to other organism"/>
    <property type="evidence" value="ECO:0007669"/>
    <property type="project" value="UniProtKB-ARBA"/>
</dbReference>
<evidence type="ECO:0000259" key="8">
    <source>
        <dbReference type="Pfam" id="PF18052"/>
    </source>
</evidence>
<keyword evidence="12" id="KW-1185">Reference proteome</keyword>
<dbReference type="Gene3D" id="1.10.8.430">
    <property type="entry name" value="Helical domain of apoptotic protease-activating factors"/>
    <property type="match status" value="1"/>
</dbReference>
<dbReference type="EnsemblPlants" id="QL01p002662:mrna">
    <property type="protein sequence ID" value="QL01p002662:mrna"/>
    <property type="gene ID" value="QL01p002662"/>
</dbReference>
<dbReference type="AlphaFoldDB" id="A0A7N2KKG8"/>
<dbReference type="PANTHER" id="PTHR36766:SF40">
    <property type="entry name" value="DISEASE RESISTANCE PROTEIN RGA3"/>
    <property type="match status" value="1"/>
</dbReference>
<dbReference type="Proteomes" id="UP000594261">
    <property type="component" value="Chromosome 1"/>
</dbReference>
<dbReference type="OMA" id="FNECGEV"/>
<evidence type="ECO:0000256" key="4">
    <source>
        <dbReference type="ARBA" id="ARBA00022821"/>
    </source>
</evidence>
<dbReference type="InterPro" id="IPR056789">
    <property type="entry name" value="LRR_R13L1-DRL21"/>
</dbReference>
<evidence type="ECO:0000313" key="12">
    <source>
        <dbReference type="Proteomes" id="UP000594261"/>
    </source>
</evidence>
<dbReference type="InterPro" id="IPR027417">
    <property type="entry name" value="P-loop_NTPase"/>
</dbReference>
<keyword evidence="1" id="KW-0433">Leucine-rich repeat</keyword>
<evidence type="ECO:0000313" key="11">
    <source>
        <dbReference type="EnsemblPlants" id="QL01p002662:mrna"/>
    </source>
</evidence>
<dbReference type="InterPro" id="IPR032675">
    <property type="entry name" value="LRR_dom_sf"/>
</dbReference>
<keyword evidence="2" id="KW-0677">Repeat</keyword>
<keyword evidence="5" id="KW-0067">ATP-binding</keyword>
<name>A0A7N2KKG8_QUELO</name>
<evidence type="ECO:0000256" key="6">
    <source>
        <dbReference type="SAM" id="SignalP"/>
    </source>
</evidence>
<sequence length="1278" mass="145408">MAAALVGGAFLSATLQVLFDRMASQEVVKFIRGRKVPATLLTKLKTWCLTLNKVLNDAEEKEITDTNVKEWVDELKDAVCHAEDLLDEIATEALRCQVEADFVTRTSKVRNFISTSFDQFGRKLESKIQVVVDKLENLDSQINAIGLREGVEGRSSQRVPTTSLVDPETIIYGRDDDEKAIVNLLLSNDVASNNHSTGVIPIVGMGGVGKTTLARQIYNNQKIIEHFSLKAWVCVSEEFDVPKITKKILEAVSPQKHDHTDFNKIQTELKNYLMGKKCLLILDDVWNENYDDWALLSIPFKYGTSGSRIIVTTRNRSVALIMRPIQIFNLNKLSEEDCWLLFANHAFENGKSNAYPELERIGEEIIKKCDGLPLAAKALGCLLHSKLDVEEWNKILKSEIWSLPNDGGNVLPALRLSYNYLPSHLKRCFAYCSIFPKNYLFKMEELVQLWMGEGFLQQHNKNEEMEDIGAEYFLDLVSRSLLQRSNGSKLCFLMHDLVHDLAKSVSGKFCFRSEGDNTNKIIEKTRHFSYLRTTYDIPEKFTALCKAKNLRTFIALEMKKEDKDEDNKVLKFYLTKKVQHDLLLTLRFLRVLSLSHYCNIELPELIGDFKHLRYLDVSFTGIEKLPKSTCMLPNLQTLNLSGCKFLVKLPRNMRNLINLRHLYISGTSIKNMPIHMGRLQCLQTLTKFVVGKDIGFRIEELGKLSNLRGVIVISNLQNVINSTNALEAKLKDKEHLKELTLEWDAANDVISRSERDVLNNLQPHTSLTMLVIKNYNDTSFPNWVGDSSFSNITVVHLNSCRNCSSLPSLGQLPSLLDLFVFGFDEVVTVDANFYGSGSYTATPFQSLKILRFKAMSKWEEWSPYHKEGKDEEAFPSLQELYLEKCPKLSGSLPKHLPSLTELGIEECEQLETSLPTAPFIRKLVVRNCNVELLKKLPPTLHDLTIIGFENLESLPEGVMDHNHSVERLFISEFPVLKSLPRGGLSSPTTLKYLFIRNCKELEFPMYPCYSSLVGLIIEYSCNPLKSFPLDIFPKLRYLIIEGCRNMESLSVSEGHHLTDLLRLKIKNCPHFVAFPSGGLSAPNLSELEVSNCSLLNSLPENMHAFLPSLQFLDIINCPQIESFPKGGLSSNLISLRISDCKKLICNRMEWGLQRLQSLKRLAFINYDHDCWDVESFPEEYLLPTTVTHLYITGFGNLRTLDNNGFQHLNSLQYLSLEDCPKLKHMPEEGLPVTISNVKIITCPLLTKRLQRKKGKEWSNIAHTPFIEIIERNQLPVLC</sequence>
<dbReference type="Gene3D" id="3.80.10.10">
    <property type="entry name" value="Ribonuclease Inhibitor"/>
    <property type="match status" value="3"/>
</dbReference>
<evidence type="ECO:0000256" key="5">
    <source>
        <dbReference type="ARBA" id="ARBA00022840"/>
    </source>
</evidence>
<protein>
    <recommendedName>
        <fullName evidence="13">Disease resistance RPP13-like protein 1</fullName>
    </recommendedName>
</protein>
<dbReference type="PRINTS" id="PR00364">
    <property type="entry name" value="DISEASERSIST"/>
</dbReference>
<dbReference type="Gene3D" id="1.20.5.4130">
    <property type="match status" value="1"/>
</dbReference>
<feature type="domain" description="NB-ARC" evidence="7">
    <location>
        <begin position="194"/>
        <end position="349"/>
    </location>
</feature>
<evidence type="ECO:0000256" key="2">
    <source>
        <dbReference type="ARBA" id="ARBA00022737"/>
    </source>
</evidence>
<evidence type="ECO:0008006" key="13">
    <source>
        <dbReference type="Google" id="ProtNLM"/>
    </source>
</evidence>
<proteinExistence type="predicted"/>
<dbReference type="Pfam" id="PF25019">
    <property type="entry name" value="LRR_R13L1-DRL21"/>
    <property type="match status" value="1"/>
</dbReference>
<dbReference type="InterPro" id="IPR002182">
    <property type="entry name" value="NB-ARC"/>
</dbReference>
<keyword evidence="6" id="KW-0732">Signal</keyword>
<accession>A0A7N2KKG8</accession>